<feature type="compositionally biased region" description="Polar residues" evidence="1">
    <location>
        <begin position="175"/>
        <end position="187"/>
    </location>
</feature>
<dbReference type="PANTHER" id="PTHR23333">
    <property type="entry name" value="UBX DOMAIN CONTAINING PROTEIN"/>
    <property type="match status" value="1"/>
</dbReference>
<dbReference type="GO" id="GO:0043130">
    <property type="term" value="F:ubiquitin binding"/>
    <property type="evidence" value="ECO:0007669"/>
    <property type="project" value="TreeGrafter"/>
</dbReference>
<dbReference type="PROSITE" id="PS51399">
    <property type="entry name" value="SEP"/>
    <property type="match status" value="1"/>
</dbReference>
<dbReference type="SUPFAM" id="SSF54236">
    <property type="entry name" value="Ubiquitin-like"/>
    <property type="match status" value="1"/>
</dbReference>
<dbReference type="GO" id="GO:0043161">
    <property type="term" value="P:proteasome-mediated ubiquitin-dependent protein catabolic process"/>
    <property type="evidence" value="ECO:0007669"/>
    <property type="project" value="TreeGrafter"/>
</dbReference>
<feature type="region of interest" description="Disordered" evidence="1">
    <location>
        <begin position="142"/>
        <end position="187"/>
    </location>
</feature>
<dbReference type="PROSITE" id="PS50033">
    <property type="entry name" value="UBX"/>
    <property type="match status" value="1"/>
</dbReference>
<dbReference type="Gene3D" id="3.30.420.210">
    <property type="entry name" value="SEP domain"/>
    <property type="match status" value="1"/>
</dbReference>
<dbReference type="GO" id="GO:0005634">
    <property type="term" value="C:nucleus"/>
    <property type="evidence" value="ECO:0007669"/>
    <property type="project" value="TreeGrafter"/>
</dbReference>
<dbReference type="Gene3D" id="3.10.20.90">
    <property type="entry name" value="Phosphatidylinositol 3-kinase Catalytic Subunit, Chain A, domain 1"/>
    <property type="match status" value="1"/>
</dbReference>
<feature type="region of interest" description="Disordered" evidence="1">
    <location>
        <begin position="286"/>
        <end position="308"/>
    </location>
</feature>
<dbReference type="SUPFAM" id="SSF46934">
    <property type="entry name" value="UBA-like"/>
    <property type="match status" value="1"/>
</dbReference>
<dbReference type="Pfam" id="PF08059">
    <property type="entry name" value="SEP"/>
    <property type="match status" value="1"/>
</dbReference>
<dbReference type="CDD" id="cd14348">
    <property type="entry name" value="UBA_p47"/>
    <property type="match status" value="1"/>
</dbReference>
<dbReference type="FunFam" id="3.30.420.210:FF:000002">
    <property type="entry name" value="UBX domain-containing protein 1"/>
    <property type="match status" value="1"/>
</dbReference>
<comment type="caution">
    <text evidence="4">The sequence shown here is derived from an EMBL/GenBank/DDBJ whole genome shotgun (WGS) entry which is preliminary data.</text>
</comment>
<dbReference type="GO" id="GO:0061025">
    <property type="term" value="P:membrane fusion"/>
    <property type="evidence" value="ECO:0007669"/>
    <property type="project" value="TreeGrafter"/>
</dbReference>
<dbReference type="GO" id="GO:0000045">
    <property type="term" value="P:autophagosome assembly"/>
    <property type="evidence" value="ECO:0007669"/>
    <property type="project" value="TreeGrafter"/>
</dbReference>
<feature type="compositionally biased region" description="Basic and acidic residues" evidence="1">
    <location>
        <begin position="286"/>
        <end position="297"/>
    </location>
</feature>
<evidence type="ECO:0000259" key="3">
    <source>
        <dbReference type="PROSITE" id="PS51399"/>
    </source>
</evidence>
<evidence type="ECO:0000313" key="4">
    <source>
        <dbReference type="EMBL" id="CAB3366186.1"/>
    </source>
</evidence>
<dbReference type="AlphaFoldDB" id="A0A8S1CA65"/>
<feature type="compositionally biased region" description="Basic and acidic residues" evidence="1">
    <location>
        <begin position="142"/>
        <end position="152"/>
    </location>
</feature>
<feature type="domain" description="UBX" evidence="2">
    <location>
        <begin position="305"/>
        <end position="373"/>
    </location>
</feature>
<dbReference type="InterPro" id="IPR036241">
    <property type="entry name" value="NSFL1C_SEP_dom_sf"/>
</dbReference>
<dbReference type="InterPro" id="IPR001012">
    <property type="entry name" value="UBX_dom"/>
</dbReference>
<keyword evidence="5" id="KW-1185">Reference proteome</keyword>
<evidence type="ECO:0000256" key="1">
    <source>
        <dbReference type="SAM" id="MobiDB-lite"/>
    </source>
</evidence>
<gene>
    <name evidence="4" type="ORF">CLODIP_2_CD01547</name>
</gene>
<dbReference type="SUPFAM" id="SSF102848">
    <property type="entry name" value="NSFL1 (p97 ATPase) cofactor p47, SEP domain"/>
    <property type="match status" value="1"/>
</dbReference>
<feature type="compositionally biased region" description="Polar residues" evidence="1">
    <location>
        <begin position="89"/>
        <end position="101"/>
    </location>
</feature>
<feature type="domain" description="SEP" evidence="3">
    <location>
        <begin position="192"/>
        <end position="255"/>
    </location>
</feature>
<accession>A0A8S1CA65</accession>
<dbReference type="OrthoDB" id="25887at2759"/>
<protein>
    <recommendedName>
        <fullName evidence="6">NSFL1 cofactor p47</fullName>
    </recommendedName>
</protein>
<proteinExistence type="predicted"/>
<reference evidence="4 5" key="1">
    <citation type="submission" date="2020-04" db="EMBL/GenBank/DDBJ databases">
        <authorList>
            <person name="Alioto T."/>
            <person name="Alioto T."/>
            <person name="Gomez Garrido J."/>
        </authorList>
    </citation>
    <scope>NUCLEOTIDE SEQUENCE [LARGE SCALE GENOMIC DNA]</scope>
</reference>
<dbReference type="SMART" id="SM00553">
    <property type="entry name" value="SEP"/>
    <property type="match status" value="1"/>
</dbReference>
<evidence type="ECO:0000259" key="2">
    <source>
        <dbReference type="PROSITE" id="PS50033"/>
    </source>
</evidence>
<dbReference type="InterPro" id="IPR009060">
    <property type="entry name" value="UBA-like_sf"/>
</dbReference>
<dbReference type="EMBL" id="CADEPI010000024">
    <property type="protein sequence ID" value="CAB3366186.1"/>
    <property type="molecule type" value="Genomic_DNA"/>
</dbReference>
<dbReference type="InterPro" id="IPR029071">
    <property type="entry name" value="Ubiquitin-like_domsf"/>
</dbReference>
<dbReference type="GO" id="GO:0005829">
    <property type="term" value="C:cytosol"/>
    <property type="evidence" value="ECO:0007669"/>
    <property type="project" value="TreeGrafter"/>
</dbReference>
<organism evidence="4 5">
    <name type="scientific">Cloeon dipterum</name>
    <dbReference type="NCBI Taxonomy" id="197152"/>
    <lineage>
        <taxon>Eukaryota</taxon>
        <taxon>Metazoa</taxon>
        <taxon>Ecdysozoa</taxon>
        <taxon>Arthropoda</taxon>
        <taxon>Hexapoda</taxon>
        <taxon>Insecta</taxon>
        <taxon>Pterygota</taxon>
        <taxon>Palaeoptera</taxon>
        <taxon>Ephemeroptera</taxon>
        <taxon>Pisciforma</taxon>
        <taxon>Baetidae</taxon>
        <taxon>Cloeon</taxon>
    </lineage>
</organism>
<feature type="region of interest" description="Disordered" evidence="1">
    <location>
        <begin position="41"/>
        <end position="128"/>
    </location>
</feature>
<dbReference type="Proteomes" id="UP000494165">
    <property type="component" value="Unassembled WGS sequence"/>
</dbReference>
<dbReference type="PANTHER" id="PTHR23333:SF20">
    <property type="entry name" value="NSFL1 COFACTOR P47"/>
    <property type="match status" value="1"/>
</dbReference>
<dbReference type="GO" id="GO:0031468">
    <property type="term" value="P:nuclear membrane reassembly"/>
    <property type="evidence" value="ECO:0007669"/>
    <property type="project" value="TreeGrafter"/>
</dbReference>
<dbReference type="Gene3D" id="1.10.8.10">
    <property type="entry name" value="DNA helicase RuvA subunit, C-terminal domain"/>
    <property type="match status" value="1"/>
</dbReference>
<feature type="compositionally biased region" description="Basic and acidic residues" evidence="1">
    <location>
        <begin position="71"/>
        <end position="84"/>
    </location>
</feature>
<dbReference type="Pfam" id="PF00789">
    <property type="entry name" value="UBX"/>
    <property type="match status" value="1"/>
</dbReference>
<dbReference type="InterPro" id="IPR012989">
    <property type="entry name" value="SEP_domain"/>
</dbReference>
<evidence type="ECO:0008006" key="6">
    <source>
        <dbReference type="Google" id="ProtNLM"/>
    </source>
</evidence>
<sequence length="400" mass="43891">MADQERMTAEFMELTNVGADQAKFFLESSGWNVQLAIASYYENGGGSDMGDEPEIVQEVPAPPRPPAQVKTEPEETTKKSEKKTTSSSGIQTLRTLENSDGSSDEEGQAFYAGGSEHSGQQILGPSKKKGDIVKDIFKSVRERGAEEVDVDPRQASSSKRSKAFGGTGYRLGQAPSESQVIPSTSNEGRTVPLQMTIKMWKTGFSIDDGPLKDYEQNKAFLDSIKNGEVPQELLNQARGREVNVNLEDHHMEEFSAPKRKVQVFAGKGHVLGSPTPVTVGVTQPMTEKDKESNEDSAKTAVPVDPSQPSTTVQVRLMDGSRLLANLNHTHTVGDLRRFISTARPHLQNQTFYLRTTFPSAELTDDSKTLKEADNMLNTTGSEKFKKSCFEPKSLISIPFL</sequence>
<name>A0A8S1CA65_9INSE</name>
<evidence type="ECO:0000313" key="5">
    <source>
        <dbReference type="Proteomes" id="UP000494165"/>
    </source>
</evidence>
<dbReference type="Pfam" id="PF14555">
    <property type="entry name" value="UBA_4"/>
    <property type="match status" value="1"/>
</dbReference>
<dbReference type="GO" id="GO:0007030">
    <property type="term" value="P:Golgi organization"/>
    <property type="evidence" value="ECO:0007669"/>
    <property type="project" value="TreeGrafter"/>
</dbReference>